<proteinExistence type="predicted"/>
<protein>
    <recommendedName>
        <fullName evidence="1">YopX protein domain-containing protein</fullName>
    </recommendedName>
</protein>
<dbReference type="Pfam" id="PF09643">
    <property type="entry name" value="YopX"/>
    <property type="match status" value="1"/>
</dbReference>
<evidence type="ECO:0000259" key="1">
    <source>
        <dbReference type="Pfam" id="PF09643"/>
    </source>
</evidence>
<dbReference type="InterPro" id="IPR023385">
    <property type="entry name" value="YopX-like_C"/>
</dbReference>
<dbReference type="InterPro" id="IPR019096">
    <property type="entry name" value="YopX_protein"/>
</dbReference>
<dbReference type="SUPFAM" id="SSF159006">
    <property type="entry name" value="YopX-like"/>
    <property type="match status" value="1"/>
</dbReference>
<dbReference type="EMBL" id="NFZX01000092">
    <property type="protein sequence ID" value="RFA31911.1"/>
    <property type="molecule type" value="Genomic_DNA"/>
</dbReference>
<organism evidence="2 3">
    <name type="scientific">Virgibacillus dokdonensis</name>
    <dbReference type="NCBI Taxonomy" id="302167"/>
    <lineage>
        <taxon>Bacteria</taxon>
        <taxon>Bacillati</taxon>
        <taxon>Bacillota</taxon>
        <taxon>Bacilli</taxon>
        <taxon>Bacillales</taxon>
        <taxon>Bacillaceae</taxon>
        <taxon>Virgibacillus</taxon>
    </lineage>
</organism>
<evidence type="ECO:0000313" key="3">
    <source>
        <dbReference type="Proteomes" id="UP000256488"/>
    </source>
</evidence>
<name>A0A3E0WIC7_9BACI</name>
<gene>
    <name evidence="2" type="ORF">CAI16_19555</name>
</gene>
<dbReference type="Gene3D" id="2.30.30.290">
    <property type="entry name" value="YopX-like domains"/>
    <property type="match status" value="1"/>
</dbReference>
<evidence type="ECO:0000313" key="2">
    <source>
        <dbReference type="EMBL" id="RFA31911.1"/>
    </source>
</evidence>
<accession>A0A3E0WIC7</accession>
<comment type="caution">
    <text evidence="2">The sequence shown here is derived from an EMBL/GenBank/DDBJ whole genome shotgun (WGS) entry which is preliminary data.</text>
</comment>
<feature type="domain" description="YopX protein" evidence="1">
    <location>
        <begin position="77"/>
        <end position="155"/>
    </location>
</feature>
<dbReference type="Proteomes" id="UP000256488">
    <property type="component" value="Unassembled WGS sequence"/>
</dbReference>
<dbReference type="AlphaFoldDB" id="A0A3E0WIC7"/>
<reference evidence="2 3" key="1">
    <citation type="submission" date="2017-05" db="EMBL/GenBank/DDBJ databases">
        <title>Virgibacillus sp. AK90 isolated from a saltern of Kakinada, India.</title>
        <authorList>
            <person name="Gupta V."/>
            <person name="Sidhu C."/>
            <person name="Korpole S."/>
            <person name="Pinnaka A.K."/>
        </authorList>
    </citation>
    <scope>NUCLEOTIDE SEQUENCE [LARGE SCALE GENOMIC DNA]</scope>
    <source>
        <strain evidence="2 3">AK90</strain>
    </source>
</reference>
<sequence>MPIMLFGYCIERRIRVTDKVCLTNIIEKRAVWKQKIRYIMKHKPTGNIHVVHYFLAQIERKPLKDLSIVFSNEHELVSSDQYIGLNDKNDEEIYGGDVIEDPNGIRARIVYHPEYAAFLACYVLNGNFKFEYLDKLIISRCKIIGNIYENSGLLENA</sequence>